<dbReference type="EMBL" id="CM037160">
    <property type="protein sequence ID" value="KAH7839316.1"/>
    <property type="molecule type" value="Genomic_DNA"/>
</dbReference>
<gene>
    <name evidence="1" type="ORF">Vadar_002577</name>
</gene>
<name>A0ACB7XF08_9ERIC</name>
<comment type="caution">
    <text evidence="1">The sequence shown here is derived from an EMBL/GenBank/DDBJ whole genome shotgun (WGS) entry which is preliminary data.</text>
</comment>
<evidence type="ECO:0000313" key="2">
    <source>
        <dbReference type="Proteomes" id="UP000828048"/>
    </source>
</evidence>
<protein>
    <submittedName>
        <fullName evidence="1">Uncharacterized protein</fullName>
    </submittedName>
</protein>
<keyword evidence="2" id="KW-1185">Reference proteome</keyword>
<proteinExistence type="predicted"/>
<reference evidence="1 2" key="1">
    <citation type="journal article" date="2021" name="Hortic Res">
        <title>High-quality reference genome and annotation aids understanding of berry development for evergreen blueberry (Vaccinium darrowii).</title>
        <authorList>
            <person name="Yu J."/>
            <person name="Hulse-Kemp A.M."/>
            <person name="Babiker E."/>
            <person name="Staton M."/>
        </authorList>
    </citation>
    <scope>NUCLEOTIDE SEQUENCE [LARGE SCALE GENOMIC DNA]</scope>
    <source>
        <strain evidence="2">cv. NJ 8807/NJ 8810</strain>
        <tissue evidence="1">Young leaf</tissue>
    </source>
</reference>
<accession>A0ACB7XF08</accession>
<sequence length="407" mass="45847">MPERILFYVAILVLGKGSGRRRTSNEIHCIIYRAEEELNSLVSSCLVNLYGKCGMLKSARLVFDAIFELNSVSLTTLLLWSVPEGRLHRGVEGFLAFSRGSSESERVSCCESLGVWAALENLDIGMQFHSLNVKCGVEMDQFVVTGLINLDAKCGELDLVHRAFWEVNDLQLSAWTTLMVGCVHKEREEKLLIFLWETTPLFDHKIGILLDTMVANAVVDFYTKSGLLKESWKTFEEMDAHDIVGLNSMVFGEALEIYGMMQKDGVKPNDITFVVLLSACGHVRLLEEGLQYFDSMTKIYSITPRMDYLACEVGLFERKGETKGAYDFIRRFPVEPNKVVWRCLMSGCKTNKDLGLGKYAAAKILSIDPDDTSVHIMKSNNFAGAKMWNKAAQIRSIMKERALKKDL</sequence>
<dbReference type="Proteomes" id="UP000828048">
    <property type="component" value="Chromosome 10"/>
</dbReference>
<evidence type="ECO:0000313" key="1">
    <source>
        <dbReference type="EMBL" id="KAH7839316.1"/>
    </source>
</evidence>
<organism evidence="1 2">
    <name type="scientific">Vaccinium darrowii</name>
    <dbReference type="NCBI Taxonomy" id="229202"/>
    <lineage>
        <taxon>Eukaryota</taxon>
        <taxon>Viridiplantae</taxon>
        <taxon>Streptophyta</taxon>
        <taxon>Embryophyta</taxon>
        <taxon>Tracheophyta</taxon>
        <taxon>Spermatophyta</taxon>
        <taxon>Magnoliopsida</taxon>
        <taxon>eudicotyledons</taxon>
        <taxon>Gunneridae</taxon>
        <taxon>Pentapetalae</taxon>
        <taxon>asterids</taxon>
        <taxon>Ericales</taxon>
        <taxon>Ericaceae</taxon>
        <taxon>Vaccinioideae</taxon>
        <taxon>Vaccinieae</taxon>
        <taxon>Vaccinium</taxon>
    </lineage>
</organism>